<organism evidence="3">
    <name type="scientific">Capitella teleta</name>
    <name type="common">Polychaete worm</name>
    <dbReference type="NCBI Taxonomy" id="283909"/>
    <lineage>
        <taxon>Eukaryota</taxon>
        <taxon>Metazoa</taxon>
        <taxon>Spiralia</taxon>
        <taxon>Lophotrochozoa</taxon>
        <taxon>Annelida</taxon>
        <taxon>Polychaeta</taxon>
        <taxon>Sedentaria</taxon>
        <taxon>Scolecida</taxon>
        <taxon>Capitellidae</taxon>
        <taxon>Capitella</taxon>
    </lineage>
</organism>
<proteinExistence type="predicted"/>
<keyword evidence="5" id="KW-1185">Reference proteome</keyword>
<dbReference type="InterPro" id="IPR056601">
    <property type="entry name" value="Galaxin_dom"/>
</dbReference>
<name>R7UEZ8_CAPTE</name>
<reference evidence="3 5" key="2">
    <citation type="journal article" date="2013" name="Nature">
        <title>Insights into bilaterian evolution from three spiralian genomes.</title>
        <authorList>
            <person name="Simakov O."/>
            <person name="Marletaz F."/>
            <person name="Cho S.J."/>
            <person name="Edsinger-Gonzales E."/>
            <person name="Havlak P."/>
            <person name="Hellsten U."/>
            <person name="Kuo D.H."/>
            <person name="Larsson T."/>
            <person name="Lv J."/>
            <person name="Arendt D."/>
            <person name="Savage R."/>
            <person name="Osoegawa K."/>
            <person name="de Jong P."/>
            <person name="Grimwood J."/>
            <person name="Chapman J.A."/>
            <person name="Shapiro H."/>
            <person name="Aerts A."/>
            <person name="Otillar R.P."/>
            <person name="Terry A.Y."/>
            <person name="Boore J.L."/>
            <person name="Grigoriev I.V."/>
            <person name="Lindberg D.R."/>
            <person name="Seaver E.C."/>
            <person name="Weisblat D.A."/>
            <person name="Putnam N.H."/>
            <person name="Rokhsar D.S."/>
        </authorList>
    </citation>
    <scope>NUCLEOTIDE SEQUENCE</scope>
    <source>
        <strain evidence="3 5">I ESC-2004</strain>
    </source>
</reference>
<feature type="domain" description="Galaxin-like repeats" evidence="2">
    <location>
        <begin position="32"/>
        <end position="146"/>
    </location>
</feature>
<evidence type="ECO:0000313" key="4">
    <source>
        <dbReference type="EnsemblMetazoa" id="CapteP228631"/>
    </source>
</evidence>
<dbReference type="EnsemblMetazoa" id="CapteT228631">
    <property type="protein sequence ID" value="CapteP228631"/>
    <property type="gene ID" value="CapteG228631"/>
</dbReference>
<reference evidence="5" key="1">
    <citation type="submission" date="2012-12" db="EMBL/GenBank/DDBJ databases">
        <authorList>
            <person name="Hellsten U."/>
            <person name="Grimwood J."/>
            <person name="Chapman J.A."/>
            <person name="Shapiro H."/>
            <person name="Aerts A."/>
            <person name="Otillar R.P."/>
            <person name="Terry A.Y."/>
            <person name="Boore J.L."/>
            <person name="Simakov O."/>
            <person name="Marletaz F."/>
            <person name="Cho S.-J."/>
            <person name="Edsinger-Gonzales E."/>
            <person name="Havlak P."/>
            <person name="Kuo D.-H."/>
            <person name="Larsson T."/>
            <person name="Lv J."/>
            <person name="Arendt D."/>
            <person name="Savage R."/>
            <person name="Osoegawa K."/>
            <person name="de Jong P."/>
            <person name="Lindberg D.R."/>
            <person name="Seaver E.C."/>
            <person name="Weisblat D.A."/>
            <person name="Putnam N.H."/>
            <person name="Grigoriev I.V."/>
            <person name="Rokhsar D.S."/>
        </authorList>
    </citation>
    <scope>NUCLEOTIDE SEQUENCE</scope>
    <source>
        <strain evidence="5">I ESC-2004</strain>
    </source>
</reference>
<reference evidence="4" key="3">
    <citation type="submission" date="2015-06" db="UniProtKB">
        <authorList>
            <consortium name="EnsemblMetazoa"/>
        </authorList>
    </citation>
    <scope>IDENTIFICATION</scope>
</reference>
<dbReference type="PANTHER" id="PTHR34490">
    <property type="entry name" value="PROTEIN CBG12054-RELATED"/>
    <property type="match status" value="1"/>
</dbReference>
<protein>
    <recommendedName>
        <fullName evidence="2">Galaxin-like repeats domain-containing protein</fullName>
    </recommendedName>
</protein>
<evidence type="ECO:0000259" key="2">
    <source>
        <dbReference type="Pfam" id="PF24748"/>
    </source>
</evidence>
<dbReference type="OrthoDB" id="5980475at2759"/>
<feature type="chain" id="PRO_5008787968" description="Galaxin-like repeats domain-containing protein" evidence="1">
    <location>
        <begin position="17"/>
        <end position="153"/>
    </location>
</feature>
<dbReference type="EMBL" id="AMQN01007937">
    <property type="status" value="NOT_ANNOTATED_CDS"/>
    <property type="molecule type" value="Genomic_DNA"/>
</dbReference>
<dbReference type="AlphaFoldDB" id="R7UEZ8"/>
<keyword evidence="1" id="KW-0732">Signal</keyword>
<evidence type="ECO:0000256" key="1">
    <source>
        <dbReference type="SAM" id="SignalP"/>
    </source>
</evidence>
<feature type="signal peptide" evidence="1">
    <location>
        <begin position="1"/>
        <end position="16"/>
    </location>
</feature>
<accession>R7UEZ8</accession>
<evidence type="ECO:0000313" key="5">
    <source>
        <dbReference type="Proteomes" id="UP000014760"/>
    </source>
</evidence>
<dbReference type="Pfam" id="PF24748">
    <property type="entry name" value="Galaxin_repeat"/>
    <property type="match status" value="1"/>
</dbReference>
<sequence>MQISIFFALLIGVVTAGSLRSSSVEFSSIEIRMATETCGDELYDPTESICCDGVLSSLSMCGSTSTSDVRCCGKRAFTDTRLACCGGTLDLKQGDRHNNACCGGFSFDQTTHMCCQGTFHPKPKGDEEELACCRTRAYSKAEFTCDDGVLVEV</sequence>
<dbReference type="InterPro" id="IPR055284">
    <property type="entry name" value="Galaxin-like"/>
</dbReference>
<evidence type="ECO:0000313" key="3">
    <source>
        <dbReference type="EMBL" id="ELU05094.1"/>
    </source>
</evidence>
<dbReference type="HOGENOM" id="CLU_108181_0_0_1"/>
<gene>
    <name evidence="3" type="ORF">CAPTEDRAFT_228631</name>
</gene>
<dbReference type="Proteomes" id="UP000014760">
    <property type="component" value="Unassembled WGS sequence"/>
</dbReference>
<dbReference type="EMBL" id="KB301772">
    <property type="protein sequence ID" value="ELU05094.1"/>
    <property type="molecule type" value="Genomic_DNA"/>
</dbReference>